<evidence type="ECO:0000256" key="3">
    <source>
        <dbReference type="ARBA" id="ARBA00023125"/>
    </source>
</evidence>
<keyword evidence="7" id="KW-1185">Reference proteome</keyword>
<dbReference type="Gene3D" id="3.40.190.290">
    <property type="match status" value="1"/>
</dbReference>
<gene>
    <name evidence="6" type="ORF">M9799_17875</name>
</gene>
<dbReference type="Pfam" id="PF00126">
    <property type="entry name" value="HTH_1"/>
    <property type="match status" value="1"/>
</dbReference>
<accession>A0ABY6GFC8</accession>
<evidence type="ECO:0000256" key="2">
    <source>
        <dbReference type="ARBA" id="ARBA00023015"/>
    </source>
</evidence>
<dbReference type="InterPro" id="IPR036388">
    <property type="entry name" value="WH-like_DNA-bd_sf"/>
</dbReference>
<keyword evidence="4" id="KW-0804">Transcription</keyword>
<organism evidence="6 7">
    <name type="scientific">Comamonas endophytica</name>
    <dbReference type="NCBI Taxonomy" id="2949090"/>
    <lineage>
        <taxon>Bacteria</taxon>
        <taxon>Pseudomonadati</taxon>
        <taxon>Pseudomonadota</taxon>
        <taxon>Betaproteobacteria</taxon>
        <taxon>Burkholderiales</taxon>
        <taxon>Comamonadaceae</taxon>
        <taxon>Comamonas</taxon>
    </lineage>
</organism>
<feature type="domain" description="HTH lysR-type" evidence="5">
    <location>
        <begin position="1"/>
        <end position="59"/>
    </location>
</feature>
<dbReference type="InterPro" id="IPR058163">
    <property type="entry name" value="LysR-type_TF_proteobact-type"/>
</dbReference>
<dbReference type="PANTHER" id="PTHR30537:SF72">
    <property type="entry name" value="LYSR FAMILY TRANSCRIPTIONAL REGULATOR"/>
    <property type="match status" value="1"/>
</dbReference>
<proteinExistence type="inferred from homology"/>
<comment type="similarity">
    <text evidence="1">Belongs to the LysR transcriptional regulatory family.</text>
</comment>
<dbReference type="InterPro" id="IPR036390">
    <property type="entry name" value="WH_DNA-bd_sf"/>
</dbReference>
<dbReference type="Gene3D" id="1.10.10.10">
    <property type="entry name" value="Winged helix-like DNA-binding domain superfamily/Winged helix DNA-binding domain"/>
    <property type="match status" value="1"/>
</dbReference>
<sequence>MDQLLSIRVFQRIVEAGSFTLAAAHLGIPRSTISKALLELEAHLGTPLLRRTTRSVTLTVEGAEYYRRVSGVTASLDEADETLRHMGTAAQGRLRIDVYSSFANHVLIPALGYFKAEFPGVQLAVGISDRPVNLVEEGVDCVIRAGALADSTMVAKTLFKDRLLTCASPAYLELHGVPKTPEELKEKHQLVGYFGAAAREVWPLRLQLGARTHVFSNFDFYSNDSAGQIGMMASGLGVGQTHALVARPLPQSGALVSVLEDWTRQTVPISVMYPSPKRLNHRTRVFVDWLVRYVRQYAK</sequence>
<evidence type="ECO:0000313" key="7">
    <source>
        <dbReference type="Proteomes" id="UP001162800"/>
    </source>
</evidence>
<dbReference type="InterPro" id="IPR005119">
    <property type="entry name" value="LysR_subst-bd"/>
</dbReference>
<dbReference type="PANTHER" id="PTHR30537">
    <property type="entry name" value="HTH-TYPE TRANSCRIPTIONAL REGULATOR"/>
    <property type="match status" value="1"/>
</dbReference>
<protein>
    <submittedName>
        <fullName evidence="6">LysR family transcriptional regulator</fullName>
    </submittedName>
</protein>
<keyword evidence="2" id="KW-0805">Transcription regulation</keyword>
<dbReference type="PROSITE" id="PS50931">
    <property type="entry name" value="HTH_LYSR"/>
    <property type="match status" value="1"/>
</dbReference>
<dbReference type="InterPro" id="IPR000847">
    <property type="entry name" value="LysR_HTH_N"/>
</dbReference>
<evidence type="ECO:0000256" key="1">
    <source>
        <dbReference type="ARBA" id="ARBA00009437"/>
    </source>
</evidence>
<evidence type="ECO:0000259" key="5">
    <source>
        <dbReference type="PROSITE" id="PS50931"/>
    </source>
</evidence>
<name>A0ABY6GFC8_9BURK</name>
<dbReference type="Pfam" id="PF03466">
    <property type="entry name" value="LysR_substrate"/>
    <property type="match status" value="1"/>
</dbReference>
<dbReference type="EMBL" id="CP106882">
    <property type="protein sequence ID" value="UYG53804.1"/>
    <property type="molecule type" value="Genomic_DNA"/>
</dbReference>
<keyword evidence="6" id="KW-0614">Plasmid</keyword>
<evidence type="ECO:0000313" key="6">
    <source>
        <dbReference type="EMBL" id="UYG53804.1"/>
    </source>
</evidence>
<dbReference type="SUPFAM" id="SSF53850">
    <property type="entry name" value="Periplasmic binding protein-like II"/>
    <property type="match status" value="1"/>
</dbReference>
<dbReference type="Proteomes" id="UP001162800">
    <property type="component" value="Plasmid unnamed1"/>
</dbReference>
<keyword evidence="3" id="KW-0238">DNA-binding</keyword>
<evidence type="ECO:0000256" key="4">
    <source>
        <dbReference type="ARBA" id="ARBA00023163"/>
    </source>
</evidence>
<geneLocation type="plasmid" evidence="6 7">
    <name>unnamed1</name>
</geneLocation>
<reference evidence="6" key="1">
    <citation type="submission" date="2022-09" db="EMBL/GenBank/DDBJ databases">
        <title>The complete genome of Acidovorax sp. 5MLIR.</title>
        <authorList>
            <person name="Liu L."/>
            <person name="Yue J."/>
            <person name="Yang F."/>
            <person name="Yuan J."/>
            <person name="Li L."/>
        </authorList>
    </citation>
    <scope>NUCLEOTIDE SEQUENCE</scope>
    <source>
        <strain evidence="6">5MLIR</strain>
        <plasmid evidence="6">unnamed1</plasmid>
    </source>
</reference>
<dbReference type="SUPFAM" id="SSF46785">
    <property type="entry name" value="Winged helix' DNA-binding domain"/>
    <property type="match status" value="1"/>
</dbReference>
<dbReference type="RefSeq" id="WP_231043889.1">
    <property type="nucleotide sequence ID" value="NZ_CP106882.1"/>
</dbReference>